<dbReference type="AlphaFoldDB" id="A0A645GLL8"/>
<name>A0A645GLL8_9ZZZZ</name>
<dbReference type="EMBL" id="VSSQ01076818">
    <property type="protein sequence ID" value="MPN27060.1"/>
    <property type="molecule type" value="Genomic_DNA"/>
</dbReference>
<protein>
    <submittedName>
        <fullName evidence="1">Uncharacterized protein</fullName>
    </submittedName>
</protein>
<proteinExistence type="predicted"/>
<sequence>MDGKRRPLVVAQHDGAGSAWKQLHMVLGGVDQVGQHGAGLLDGVHAHVQVGDLDAAPAVGGPVQVVRAVFDAGDAEGDPG</sequence>
<organism evidence="1">
    <name type="scientific">bioreactor metagenome</name>
    <dbReference type="NCBI Taxonomy" id="1076179"/>
    <lineage>
        <taxon>unclassified sequences</taxon>
        <taxon>metagenomes</taxon>
        <taxon>ecological metagenomes</taxon>
    </lineage>
</organism>
<reference evidence="1" key="1">
    <citation type="submission" date="2019-08" db="EMBL/GenBank/DDBJ databases">
        <authorList>
            <person name="Kucharzyk K."/>
            <person name="Murdoch R.W."/>
            <person name="Higgins S."/>
            <person name="Loffler F."/>
        </authorList>
    </citation>
    <scope>NUCLEOTIDE SEQUENCE</scope>
</reference>
<gene>
    <name evidence="1" type="ORF">SDC9_174487</name>
</gene>
<accession>A0A645GLL8</accession>
<comment type="caution">
    <text evidence="1">The sequence shown here is derived from an EMBL/GenBank/DDBJ whole genome shotgun (WGS) entry which is preliminary data.</text>
</comment>
<evidence type="ECO:0000313" key="1">
    <source>
        <dbReference type="EMBL" id="MPN27060.1"/>
    </source>
</evidence>